<proteinExistence type="predicted"/>
<keyword evidence="1" id="KW-0472">Membrane</keyword>
<protein>
    <recommendedName>
        <fullName evidence="4">DUF4267 domain-containing protein</fullName>
    </recommendedName>
</protein>
<accession>A0ABT1JJ64</accession>
<dbReference type="EMBL" id="AUBJ02000001">
    <property type="protein sequence ID" value="MCP2332555.1"/>
    <property type="molecule type" value="Genomic_DNA"/>
</dbReference>
<sequence>MATAGVTIATLAGLAILTIGVLYLLAPRPMAASFGLPSVPEGRDVAWLRLKGVRDLATGVVAFTVLFTAPAATLGWTVAAFTIVPIGDAVTVLRADGRRSAAYGIHGATAVLMLIAAGFLVSAA</sequence>
<feature type="transmembrane region" description="Helical" evidence="1">
    <location>
        <begin position="56"/>
        <end position="83"/>
    </location>
</feature>
<reference evidence="2 3" key="1">
    <citation type="submission" date="2013-07" db="EMBL/GenBank/DDBJ databases">
        <authorList>
            <consortium name="DOE Joint Genome Institute"/>
            <person name="Reeve W."/>
            <person name="Huntemann M."/>
            <person name="Han J."/>
            <person name="Chen A."/>
            <person name="Kyrpides N."/>
            <person name="Mavromatis K."/>
            <person name="Markowitz V."/>
            <person name="Palaniappan K."/>
            <person name="Ivanova N."/>
            <person name="Schaumberg A."/>
            <person name="Pati A."/>
            <person name="Liolios K."/>
            <person name="Nordberg H.P."/>
            <person name="Cantor M.N."/>
            <person name="Hua S.X."/>
            <person name="Woyke T."/>
        </authorList>
    </citation>
    <scope>NUCLEOTIDE SEQUENCE [LARGE SCALE GENOMIC DNA]</scope>
    <source>
        <strain evidence="2 3">DSM 43889</strain>
    </source>
</reference>
<feature type="transmembrane region" description="Helical" evidence="1">
    <location>
        <begin position="103"/>
        <end position="123"/>
    </location>
</feature>
<dbReference type="Proteomes" id="UP000791080">
    <property type="component" value="Unassembled WGS sequence"/>
</dbReference>
<reference evidence="2 3" key="2">
    <citation type="submission" date="2022-06" db="EMBL/GenBank/DDBJ databases">
        <title>Genomic Encyclopedia of Type Strains, Phase I: the one thousand microbial genomes (KMG-I) project.</title>
        <authorList>
            <person name="Kyrpides N."/>
        </authorList>
    </citation>
    <scope>NUCLEOTIDE SEQUENCE [LARGE SCALE GENOMIC DNA]</scope>
    <source>
        <strain evidence="2 3">DSM 43889</strain>
    </source>
</reference>
<name>A0ABT1JJ64_ACTCY</name>
<evidence type="ECO:0008006" key="4">
    <source>
        <dbReference type="Google" id="ProtNLM"/>
    </source>
</evidence>
<evidence type="ECO:0000256" key="1">
    <source>
        <dbReference type="SAM" id="Phobius"/>
    </source>
</evidence>
<feature type="transmembrane region" description="Helical" evidence="1">
    <location>
        <begin position="6"/>
        <end position="26"/>
    </location>
</feature>
<keyword evidence="3" id="KW-1185">Reference proteome</keyword>
<dbReference type="RefSeq" id="WP_026417518.1">
    <property type="nucleotide sequence ID" value="NZ_AUBJ02000001.1"/>
</dbReference>
<keyword evidence="1" id="KW-1133">Transmembrane helix</keyword>
<dbReference type="Pfam" id="PF14087">
    <property type="entry name" value="DUF4267"/>
    <property type="match status" value="1"/>
</dbReference>
<dbReference type="InterPro" id="IPR025363">
    <property type="entry name" value="DUF4267"/>
</dbReference>
<gene>
    <name evidence="2" type="ORF">G443_002825</name>
</gene>
<evidence type="ECO:0000313" key="2">
    <source>
        <dbReference type="EMBL" id="MCP2332555.1"/>
    </source>
</evidence>
<comment type="caution">
    <text evidence="2">The sequence shown here is derived from an EMBL/GenBank/DDBJ whole genome shotgun (WGS) entry which is preliminary data.</text>
</comment>
<organism evidence="2 3">
    <name type="scientific">Actinoalloteichus caeruleus DSM 43889</name>
    <dbReference type="NCBI Taxonomy" id="1120930"/>
    <lineage>
        <taxon>Bacteria</taxon>
        <taxon>Bacillati</taxon>
        <taxon>Actinomycetota</taxon>
        <taxon>Actinomycetes</taxon>
        <taxon>Pseudonocardiales</taxon>
        <taxon>Pseudonocardiaceae</taxon>
        <taxon>Actinoalloteichus</taxon>
        <taxon>Actinoalloteichus cyanogriseus</taxon>
    </lineage>
</organism>
<evidence type="ECO:0000313" key="3">
    <source>
        <dbReference type="Proteomes" id="UP000791080"/>
    </source>
</evidence>
<keyword evidence="1" id="KW-0812">Transmembrane</keyword>